<dbReference type="SMART" id="SM00320">
    <property type="entry name" value="WD40"/>
    <property type="match status" value="4"/>
</dbReference>
<evidence type="ECO:0000256" key="2">
    <source>
        <dbReference type="ARBA" id="ARBA00022737"/>
    </source>
</evidence>
<dbReference type="AlphaFoldDB" id="A0A196SAI4"/>
<dbReference type="Pfam" id="PF00400">
    <property type="entry name" value="WD40"/>
    <property type="match status" value="3"/>
</dbReference>
<evidence type="ECO:0000256" key="1">
    <source>
        <dbReference type="ARBA" id="ARBA00022574"/>
    </source>
</evidence>
<dbReference type="PANTHER" id="PTHR10971">
    <property type="entry name" value="MRNA EXPORT FACTOR AND BUB3"/>
    <property type="match status" value="1"/>
</dbReference>
<name>A0A196SAI4_BLAHN</name>
<evidence type="ECO:0000313" key="4">
    <source>
        <dbReference type="EMBL" id="OAO13107.1"/>
    </source>
</evidence>
<dbReference type="InterPro" id="IPR001680">
    <property type="entry name" value="WD40_rpt"/>
</dbReference>
<evidence type="ECO:0000256" key="3">
    <source>
        <dbReference type="PROSITE-ProRule" id="PRU00221"/>
    </source>
</evidence>
<accession>A0A196SAI4</accession>
<dbReference type="InterPro" id="IPR015943">
    <property type="entry name" value="WD40/YVTN_repeat-like_dom_sf"/>
</dbReference>
<dbReference type="PROSITE" id="PS50082">
    <property type="entry name" value="WD_REPEATS_2"/>
    <property type="match status" value="1"/>
</dbReference>
<proteinExistence type="predicted"/>
<keyword evidence="5" id="KW-1185">Reference proteome</keyword>
<reference evidence="4 5" key="1">
    <citation type="submission" date="2016-05" db="EMBL/GenBank/DDBJ databases">
        <title>Nuclear genome of Blastocystis sp. subtype 1 NandII.</title>
        <authorList>
            <person name="Gentekaki E."/>
            <person name="Curtis B."/>
            <person name="Stairs C."/>
            <person name="Eme L."/>
            <person name="Herman E."/>
            <person name="Klimes V."/>
            <person name="Arias M.C."/>
            <person name="Elias M."/>
            <person name="Hilliou F."/>
            <person name="Klute M."/>
            <person name="Malik S.-B."/>
            <person name="Pightling A."/>
            <person name="Rachubinski R."/>
            <person name="Salas D."/>
            <person name="Schlacht A."/>
            <person name="Suga H."/>
            <person name="Archibald J."/>
            <person name="Ball S.G."/>
            <person name="Clark G."/>
            <person name="Dacks J."/>
            <person name="Van Der Giezen M."/>
            <person name="Tsaousis A."/>
            <person name="Roger A."/>
        </authorList>
    </citation>
    <scope>NUCLEOTIDE SEQUENCE [LARGE SCALE GENOMIC DNA]</scope>
    <source>
        <strain evidence="5">ATCC 50177 / NandII</strain>
    </source>
</reference>
<evidence type="ECO:0000313" key="5">
    <source>
        <dbReference type="Proteomes" id="UP000078348"/>
    </source>
</evidence>
<dbReference type="STRING" id="478820.A0A196SAI4"/>
<gene>
    <name evidence="4" type="ORF">AV274_5190</name>
</gene>
<dbReference type="OrthoDB" id="256303at2759"/>
<dbReference type="Gene3D" id="2.130.10.10">
    <property type="entry name" value="YVTN repeat-like/Quinoprotein amine dehydrogenase"/>
    <property type="match status" value="1"/>
</dbReference>
<comment type="caution">
    <text evidence="4">The sequence shown here is derived from an EMBL/GenBank/DDBJ whole genome shotgun (WGS) entry which is preliminary data.</text>
</comment>
<sequence>MNFSGGPSRFEEKNVTTETISGVNIALNNQYYCTSSWDGDVRCYGIQKNGNSLSSSPLSRIGVNSPATSCCWNAESTNIFCGTLGGKVYLWDVASNSTQPQEIAQHNRSIVSVSLNKAANVLVTGSLDGDTRLYDVRSPTSCMNIQSNGSLTCLCNGVDQTRLAVSNGRETFEYDVRNPSQPYNYIKETEEDFVTMMAYSPSKYLAEGTLRGIVKVTFFNEADNLKKDGPTFRFRVGKRDNVQYTVSGISVHNPTEGFLTGSSDGCLVLWDVFNRTKTSTFEKGLSSNPNGISACAYSYDGSILVYAMGYNWDLGAPCTINKAYKMDMATHLYIHNGQDANANKGVGTSFSRR</sequence>
<keyword evidence="1 3" id="KW-0853">WD repeat</keyword>
<dbReference type="SUPFAM" id="SSF50978">
    <property type="entry name" value="WD40 repeat-like"/>
    <property type="match status" value="1"/>
</dbReference>
<protein>
    <submittedName>
        <fullName evidence="4">WD domain-containing protein</fullName>
    </submittedName>
</protein>
<dbReference type="Proteomes" id="UP000078348">
    <property type="component" value="Unassembled WGS sequence"/>
</dbReference>
<dbReference type="InterPro" id="IPR036322">
    <property type="entry name" value="WD40_repeat_dom_sf"/>
</dbReference>
<keyword evidence="2" id="KW-0677">Repeat</keyword>
<organism evidence="4 5">
    <name type="scientific">Blastocystis sp. subtype 1 (strain ATCC 50177 / NandII)</name>
    <dbReference type="NCBI Taxonomy" id="478820"/>
    <lineage>
        <taxon>Eukaryota</taxon>
        <taxon>Sar</taxon>
        <taxon>Stramenopiles</taxon>
        <taxon>Bigyra</taxon>
        <taxon>Opalozoa</taxon>
        <taxon>Opalinata</taxon>
        <taxon>Blastocystidae</taxon>
        <taxon>Blastocystis</taxon>
    </lineage>
</organism>
<feature type="repeat" description="WD" evidence="3">
    <location>
        <begin position="103"/>
        <end position="144"/>
    </location>
</feature>
<dbReference type="PROSITE" id="PS50294">
    <property type="entry name" value="WD_REPEATS_REGION"/>
    <property type="match status" value="1"/>
</dbReference>
<dbReference type="EMBL" id="LXWW01000460">
    <property type="protein sequence ID" value="OAO13107.1"/>
    <property type="molecule type" value="Genomic_DNA"/>
</dbReference>